<reference evidence="2 3" key="1">
    <citation type="journal article" date="2024" name="bioRxiv">
        <title>A reference genome for Trichogramma kaykai: A tiny desert-dwelling parasitoid wasp with competing sex-ratio distorters.</title>
        <authorList>
            <person name="Culotta J."/>
            <person name="Lindsey A.R."/>
        </authorList>
    </citation>
    <scope>NUCLEOTIDE SEQUENCE [LARGE SCALE GENOMIC DNA]</scope>
    <source>
        <strain evidence="2 3">KSX58</strain>
    </source>
</reference>
<comment type="caution">
    <text evidence="2">The sequence shown here is derived from an EMBL/GenBank/DDBJ whole genome shotgun (WGS) entry which is preliminary data.</text>
</comment>
<feature type="region of interest" description="Disordered" evidence="1">
    <location>
        <begin position="249"/>
        <end position="276"/>
    </location>
</feature>
<dbReference type="AlphaFoldDB" id="A0ABD2WIJ3"/>
<dbReference type="Proteomes" id="UP001627154">
    <property type="component" value="Unassembled WGS sequence"/>
</dbReference>
<organism evidence="2 3">
    <name type="scientific">Trichogramma kaykai</name>
    <dbReference type="NCBI Taxonomy" id="54128"/>
    <lineage>
        <taxon>Eukaryota</taxon>
        <taxon>Metazoa</taxon>
        <taxon>Ecdysozoa</taxon>
        <taxon>Arthropoda</taxon>
        <taxon>Hexapoda</taxon>
        <taxon>Insecta</taxon>
        <taxon>Pterygota</taxon>
        <taxon>Neoptera</taxon>
        <taxon>Endopterygota</taxon>
        <taxon>Hymenoptera</taxon>
        <taxon>Apocrita</taxon>
        <taxon>Proctotrupomorpha</taxon>
        <taxon>Chalcidoidea</taxon>
        <taxon>Trichogrammatidae</taxon>
        <taxon>Trichogramma</taxon>
    </lineage>
</organism>
<sequence>MECRLMACTHDTLELYCTARVLSYCIRYDENGPQREYFADLANSPSSLPSVIDKFFIHEATAALVGEIYIRASTCKTENVQSSEYSTAATSISVLILDGGRSSSRALVLLCSLVRARALSRELDCEAQSVGSSSARRYSRRGFLFWLSFAPRVHYKLLTTFYLRLTQSASTFLYSTRVRRRFVSNRKGVSAAVNIINIKLSFAYTNNTVGLVTVAQAKPSRLSRQRCFRSSQKTRPLARKCKERSSEEQCGRIKSMSQPRKNAAWRKRRREERVEESRAFPTLNTISRALNALAGRRKGKAITGL</sequence>
<gene>
    <name evidence="2" type="ORF">TKK_012848</name>
</gene>
<dbReference type="EMBL" id="JBJJXI010000103">
    <property type="protein sequence ID" value="KAL3392529.1"/>
    <property type="molecule type" value="Genomic_DNA"/>
</dbReference>
<evidence type="ECO:0000313" key="3">
    <source>
        <dbReference type="Proteomes" id="UP001627154"/>
    </source>
</evidence>
<proteinExistence type="predicted"/>
<evidence type="ECO:0000313" key="2">
    <source>
        <dbReference type="EMBL" id="KAL3392529.1"/>
    </source>
</evidence>
<evidence type="ECO:0000256" key="1">
    <source>
        <dbReference type="SAM" id="MobiDB-lite"/>
    </source>
</evidence>
<keyword evidence="3" id="KW-1185">Reference proteome</keyword>
<accession>A0ABD2WIJ3</accession>
<protein>
    <submittedName>
        <fullName evidence="2">Uncharacterized protein</fullName>
    </submittedName>
</protein>
<name>A0ABD2WIJ3_9HYME</name>